<reference evidence="4 5" key="1">
    <citation type="submission" date="2019-07" db="EMBL/GenBank/DDBJ databases">
        <title>Draft genome of C. aurimucosum strain 332.</title>
        <authorList>
            <person name="Pacheco L.G.C."/>
            <person name="Aguiar E.R.G.R."/>
            <person name="Barberis C.M."/>
            <person name="Almuzara M.N."/>
            <person name="Traglia G.M."/>
            <person name="Santos C.S."/>
            <person name="Vay C.A."/>
            <person name="Rocha D.J.P.G."/>
        </authorList>
    </citation>
    <scope>NUCLEOTIDE SEQUENCE [LARGE SCALE GENOMIC DNA]</scope>
    <source>
        <strain evidence="4 5">332</strain>
    </source>
</reference>
<keyword evidence="2" id="KW-0812">Transmembrane</keyword>
<proteinExistence type="predicted"/>
<organism evidence="4 5">
    <name type="scientific">Corynebacterium aurimucosum</name>
    <dbReference type="NCBI Taxonomy" id="169292"/>
    <lineage>
        <taxon>Bacteria</taxon>
        <taxon>Bacillati</taxon>
        <taxon>Actinomycetota</taxon>
        <taxon>Actinomycetes</taxon>
        <taxon>Mycobacteriales</taxon>
        <taxon>Corynebacteriaceae</taxon>
        <taxon>Corynebacterium</taxon>
    </lineage>
</organism>
<gene>
    <name evidence="4" type="ORF">FME68_06650</name>
</gene>
<name>A0A6I3KC32_9CORY</name>
<feature type="region of interest" description="Disordered" evidence="1">
    <location>
        <begin position="258"/>
        <end position="359"/>
    </location>
</feature>
<evidence type="ECO:0000256" key="1">
    <source>
        <dbReference type="SAM" id="MobiDB-lite"/>
    </source>
</evidence>
<protein>
    <recommendedName>
        <fullName evidence="6">Secreted protein</fullName>
    </recommendedName>
</protein>
<feature type="chain" id="PRO_5026325758" description="Secreted protein" evidence="3">
    <location>
        <begin position="27"/>
        <end position="392"/>
    </location>
</feature>
<evidence type="ECO:0000256" key="2">
    <source>
        <dbReference type="SAM" id="Phobius"/>
    </source>
</evidence>
<sequence>MTYSRLGLGVSIAVSLSLVSVPSATALDAQLDTRNGKEICVVSLDSTEKEISKKYFAAKLEEQTKLQNRMRQDFPQYADSFARLDSAPQTHRMLTFWSDISFFALPTEAELAAQGYDRLDASYLVFTNSDTEAKYKDWAANGYPFNWEVARNWTPSELAEYPYGDLPVVNSQNGEVEDSAMDLRTQVPSYSAGLHAGFPTTSQKLTNLMKPGELRLQPLEDEFEAVAGLEVMGFTLPFSSTVTLAGACENAYLAKEQSEAEASATPPTSEPVPSTSTTTAPTTSVVPPSSTKPTTTRPAKTTPAATPTAPAKPTTAKPTTTKPKPTTTKSTSAPTSTAPAKPTTTTPAPKPNKTNDSGSSTGGIIAIVLAILAAAGIGVVAFLPQLGFKLPF</sequence>
<feature type="compositionally biased region" description="Low complexity" evidence="1">
    <location>
        <begin position="262"/>
        <end position="354"/>
    </location>
</feature>
<feature type="transmembrane region" description="Helical" evidence="2">
    <location>
        <begin position="362"/>
        <end position="383"/>
    </location>
</feature>
<dbReference type="Proteomes" id="UP000432568">
    <property type="component" value="Unassembled WGS sequence"/>
</dbReference>
<evidence type="ECO:0000256" key="3">
    <source>
        <dbReference type="SAM" id="SignalP"/>
    </source>
</evidence>
<comment type="caution">
    <text evidence="4">The sequence shown here is derived from an EMBL/GenBank/DDBJ whole genome shotgun (WGS) entry which is preliminary data.</text>
</comment>
<keyword evidence="2" id="KW-1133">Transmembrane helix</keyword>
<keyword evidence="3" id="KW-0732">Signal</keyword>
<dbReference type="AlphaFoldDB" id="A0A6I3KC32"/>
<evidence type="ECO:0008006" key="6">
    <source>
        <dbReference type="Google" id="ProtNLM"/>
    </source>
</evidence>
<feature type="signal peptide" evidence="3">
    <location>
        <begin position="1"/>
        <end position="26"/>
    </location>
</feature>
<evidence type="ECO:0000313" key="5">
    <source>
        <dbReference type="Proteomes" id="UP000432568"/>
    </source>
</evidence>
<accession>A0A6I3KC32</accession>
<dbReference type="EMBL" id="VIOG01000006">
    <property type="protein sequence ID" value="MTD91557.1"/>
    <property type="molecule type" value="Genomic_DNA"/>
</dbReference>
<evidence type="ECO:0000313" key="4">
    <source>
        <dbReference type="EMBL" id="MTD91557.1"/>
    </source>
</evidence>
<keyword evidence="2" id="KW-0472">Membrane</keyword>